<evidence type="ECO:0000313" key="2">
    <source>
        <dbReference type="EMBL" id="PSS26586.1"/>
    </source>
</evidence>
<evidence type="ECO:0000259" key="1">
    <source>
        <dbReference type="PROSITE" id="PS50011"/>
    </source>
</evidence>
<reference evidence="3" key="2">
    <citation type="journal article" date="2018" name="BMC Genomics">
        <title>A manually annotated Actinidia chinensis var. chinensis (kiwifruit) genome highlights the challenges associated with draft genomes and gene prediction in plants.</title>
        <authorList>
            <person name="Pilkington S.M."/>
            <person name="Crowhurst R."/>
            <person name="Hilario E."/>
            <person name="Nardozza S."/>
            <person name="Fraser L."/>
            <person name="Peng Y."/>
            <person name="Gunaseelan K."/>
            <person name="Simpson R."/>
            <person name="Tahir J."/>
            <person name="Deroles S.C."/>
            <person name="Templeton K."/>
            <person name="Luo Z."/>
            <person name="Davy M."/>
            <person name="Cheng C."/>
            <person name="McNeilage M."/>
            <person name="Scaglione D."/>
            <person name="Liu Y."/>
            <person name="Zhang Q."/>
            <person name="Datson P."/>
            <person name="De Silva N."/>
            <person name="Gardiner S.E."/>
            <person name="Bassett H."/>
            <person name="Chagne D."/>
            <person name="McCallum J."/>
            <person name="Dzierzon H."/>
            <person name="Deng C."/>
            <person name="Wang Y.Y."/>
            <person name="Barron L."/>
            <person name="Manako K."/>
            <person name="Bowen J."/>
            <person name="Foster T.M."/>
            <person name="Erridge Z.A."/>
            <person name="Tiffin H."/>
            <person name="Waite C.N."/>
            <person name="Davies K.M."/>
            <person name="Grierson E.P."/>
            <person name="Laing W.A."/>
            <person name="Kirk R."/>
            <person name="Chen X."/>
            <person name="Wood M."/>
            <person name="Montefiori M."/>
            <person name="Brummell D.A."/>
            <person name="Schwinn K.E."/>
            <person name="Catanach A."/>
            <person name="Fullerton C."/>
            <person name="Li D."/>
            <person name="Meiyalaghan S."/>
            <person name="Nieuwenhuizen N."/>
            <person name="Read N."/>
            <person name="Prakash R."/>
            <person name="Hunter D."/>
            <person name="Zhang H."/>
            <person name="McKenzie M."/>
            <person name="Knabel M."/>
            <person name="Harris A."/>
            <person name="Allan A.C."/>
            <person name="Gleave A."/>
            <person name="Chen A."/>
            <person name="Janssen B.J."/>
            <person name="Plunkett B."/>
            <person name="Ampomah-Dwamena C."/>
            <person name="Voogd C."/>
            <person name="Leif D."/>
            <person name="Lafferty D."/>
            <person name="Souleyre E.J.F."/>
            <person name="Varkonyi-Gasic E."/>
            <person name="Gambi F."/>
            <person name="Hanley J."/>
            <person name="Yao J.L."/>
            <person name="Cheung J."/>
            <person name="David K.M."/>
            <person name="Warren B."/>
            <person name="Marsh K."/>
            <person name="Snowden K.C."/>
            <person name="Lin-Wang K."/>
            <person name="Brian L."/>
            <person name="Martinez-Sanchez M."/>
            <person name="Wang M."/>
            <person name="Ileperuma N."/>
            <person name="Macnee N."/>
            <person name="Campin R."/>
            <person name="McAtee P."/>
            <person name="Drummond R.S.M."/>
            <person name="Espley R.V."/>
            <person name="Ireland H.S."/>
            <person name="Wu R."/>
            <person name="Atkinson R.G."/>
            <person name="Karunairetnam S."/>
            <person name="Bulley S."/>
            <person name="Chunkath S."/>
            <person name="Hanley Z."/>
            <person name="Storey R."/>
            <person name="Thrimawithana A.H."/>
            <person name="Thomson S."/>
            <person name="David C."/>
            <person name="Testolin R."/>
            <person name="Huang H."/>
            <person name="Hellens R.P."/>
            <person name="Schaffer R.J."/>
        </authorList>
    </citation>
    <scope>NUCLEOTIDE SEQUENCE [LARGE SCALE GENOMIC DNA]</scope>
    <source>
        <strain evidence="3">cv. Red5</strain>
    </source>
</reference>
<dbReference type="InterPro" id="IPR008271">
    <property type="entry name" value="Ser/Thr_kinase_AS"/>
</dbReference>
<keyword evidence="2" id="KW-0675">Receptor</keyword>
<keyword evidence="3" id="KW-1185">Reference proteome</keyword>
<keyword evidence="2" id="KW-0418">Kinase</keyword>
<dbReference type="EMBL" id="NKQK01000007">
    <property type="protein sequence ID" value="PSS26586.1"/>
    <property type="molecule type" value="Genomic_DNA"/>
</dbReference>
<dbReference type="SUPFAM" id="SSF56112">
    <property type="entry name" value="Protein kinase-like (PK-like)"/>
    <property type="match status" value="1"/>
</dbReference>
<dbReference type="Gene3D" id="3.40.50.620">
    <property type="entry name" value="HUPs"/>
    <property type="match status" value="1"/>
</dbReference>
<dbReference type="PANTHER" id="PTHR47987:SF5">
    <property type="entry name" value="PROTEIN KINASE DOMAIN-CONTAINING PROTEIN"/>
    <property type="match status" value="1"/>
</dbReference>
<dbReference type="GO" id="GO:0005524">
    <property type="term" value="F:ATP binding"/>
    <property type="evidence" value="ECO:0007669"/>
    <property type="project" value="InterPro"/>
</dbReference>
<dbReference type="Gene3D" id="1.10.510.10">
    <property type="entry name" value="Transferase(Phosphotransferase) domain 1"/>
    <property type="match status" value="1"/>
</dbReference>
<reference evidence="2 3" key="1">
    <citation type="submission" date="2017-07" db="EMBL/GenBank/DDBJ databases">
        <title>An improved, manually edited Actinidia chinensis var. chinensis (kiwifruit) genome highlights the challenges associated with draft genomes and gene prediction in plants.</title>
        <authorList>
            <person name="Pilkington S."/>
            <person name="Crowhurst R."/>
            <person name="Hilario E."/>
            <person name="Nardozza S."/>
            <person name="Fraser L."/>
            <person name="Peng Y."/>
            <person name="Gunaseelan K."/>
            <person name="Simpson R."/>
            <person name="Tahir J."/>
            <person name="Deroles S."/>
            <person name="Templeton K."/>
            <person name="Luo Z."/>
            <person name="Davy M."/>
            <person name="Cheng C."/>
            <person name="Mcneilage M."/>
            <person name="Scaglione D."/>
            <person name="Liu Y."/>
            <person name="Zhang Q."/>
            <person name="Datson P."/>
            <person name="De Silva N."/>
            <person name="Gardiner S."/>
            <person name="Bassett H."/>
            <person name="Chagne D."/>
            <person name="Mccallum J."/>
            <person name="Dzierzon H."/>
            <person name="Deng C."/>
            <person name="Wang Y.-Y."/>
            <person name="Barron N."/>
            <person name="Manako K."/>
            <person name="Bowen J."/>
            <person name="Foster T."/>
            <person name="Erridge Z."/>
            <person name="Tiffin H."/>
            <person name="Waite C."/>
            <person name="Davies K."/>
            <person name="Grierson E."/>
            <person name="Laing W."/>
            <person name="Kirk R."/>
            <person name="Chen X."/>
            <person name="Wood M."/>
            <person name="Montefiori M."/>
            <person name="Brummell D."/>
            <person name="Schwinn K."/>
            <person name="Catanach A."/>
            <person name="Fullerton C."/>
            <person name="Li D."/>
            <person name="Meiyalaghan S."/>
            <person name="Nieuwenhuizen N."/>
            <person name="Read N."/>
            <person name="Prakash R."/>
            <person name="Hunter D."/>
            <person name="Zhang H."/>
            <person name="Mckenzie M."/>
            <person name="Knabel M."/>
            <person name="Harris A."/>
            <person name="Allan A."/>
            <person name="Chen A."/>
            <person name="Janssen B."/>
            <person name="Plunkett B."/>
            <person name="Dwamena C."/>
            <person name="Voogd C."/>
            <person name="Leif D."/>
            <person name="Lafferty D."/>
            <person name="Souleyre E."/>
            <person name="Varkonyi-Gasic E."/>
            <person name="Gambi F."/>
            <person name="Hanley J."/>
            <person name="Yao J.-L."/>
            <person name="Cheung J."/>
            <person name="David K."/>
            <person name="Warren B."/>
            <person name="Marsh K."/>
            <person name="Snowden K."/>
            <person name="Lin-Wang K."/>
            <person name="Brian L."/>
            <person name="Martinez-Sanchez M."/>
            <person name="Wang M."/>
            <person name="Ileperuma N."/>
            <person name="Macnee N."/>
            <person name="Campin R."/>
            <person name="Mcatee P."/>
            <person name="Drummond R."/>
            <person name="Espley R."/>
            <person name="Ireland H."/>
            <person name="Wu R."/>
            <person name="Atkinson R."/>
            <person name="Karunairetnam S."/>
            <person name="Bulley S."/>
            <person name="Chunkath S."/>
            <person name="Hanley Z."/>
            <person name="Storey R."/>
            <person name="Thrimawithana A."/>
            <person name="Thomson S."/>
            <person name="David C."/>
            <person name="Testolin R."/>
        </authorList>
    </citation>
    <scope>NUCLEOTIDE SEQUENCE [LARGE SCALE GENOMIC DNA]</scope>
    <source>
        <strain evidence="3">cv. Red5</strain>
        <tissue evidence="2">Young leaf</tissue>
    </source>
</reference>
<dbReference type="FunFam" id="1.10.510.10:FF:000284">
    <property type="entry name" value="Putative receptor-like serine/threonine-protein kinase"/>
    <property type="match status" value="1"/>
</dbReference>
<dbReference type="OrthoDB" id="654677at2759"/>
<protein>
    <submittedName>
        <fullName evidence="2">Proline-rich receptor-like protein kinase</fullName>
    </submittedName>
</protein>
<dbReference type="InParanoid" id="A0A2R6RDE0"/>
<dbReference type="FunFam" id="3.40.50.620:FF:000177">
    <property type="entry name" value="probable receptor-like serine/threonine-protein kinase At5g57670"/>
    <property type="match status" value="1"/>
</dbReference>
<dbReference type="InterPro" id="IPR014729">
    <property type="entry name" value="Rossmann-like_a/b/a_fold"/>
</dbReference>
<dbReference type="SUPFAM" id="SSF52402">
    <property type="entry name" value="Adenine nucleotide alpha hydrolases-like"/>
    <property type="match status" value="1"/>
</dbReference>
<evidence type="ECO:0000313" key="3">
    <source>
        <dbReference type="Proteomes" id="UP000241394"/>
    </source>
</evidence>
<dbReference type="InterPro" id="IPR000719">
    <property type="entry name" value="Prot_kinase_dom"/>
</dbReference>
<dbReference type="GO" id="GO:0004672">
    <property type="term" value="F:protein kinase activity"/>
    <property type="evidence" value="ECO:0007669"/>
    <property type="project" value="InterPro"/>
</dbReference>
<dbReference type="PANTHER" id="PTHR47987">
    <property type="entry name" value="OS08G0249100 PROTEIN"/>
    <property type="match status" value="1"/>
</dbReference>
<accession>A0A2R6RDE0</accession>
<dbReference type="PROSITE" id="PS00108">
    <property type="entry name" value="PROTEIN_KINASE_ST"/>
    <property type="match status" value="1"/>
</dbReference>
<dbReference type="CDD" id="cd00293">
    <property type="entry name" value="USP-like"/>
    <property type="match status" value="1"/>
</dbReference>
<organism evidence="2 3">
    <name type="scientific">Actinidia chinensis var. chinensis</name>
    <name type="common">Chinese soft-hair kiwi</name>
    <dbReference type="NCBI Taxonomy" id="1590841"/>
    <lineage>
        <taxon>Eukaryota</taxon>
        <taxon>Viridiplantae</taxon>
        <taxon>Streptophyta</taxon>
        <taxon>Embryophyta</taxon>
        <taxon>Tracheophyta</taxon>
        <taxon>Spermatophyta</taxon>
        <taxon>Magnoliopsida</taxon>
        <taxon>eudicotyledons</taxon>
        <taxon>Gunneridae</taxon>
        <taxon>Pentapetalae</taxon>
        <taxon>asterids</taxon>
        <taxon>Ericales</taxon>
        <taxon>Actinidiaceae</taxon>
        <taxon>Actinidia</taxon>
    </lineage>
</organism>
<comment type="caution">
    <text evidence="2">The sequence shown here is derived from an EMBL/GenBank/DDBJ whole genome shotgun (WGS) entry which is preliminary data.</text>
</comment>
<dbReference type="Gramene" id="PSS26586">
    <property type="protein sequence ID" value="PSS26586"/>
    <property type="gene ID" value="CEY00_Acc08001"/>
</dbReference>
<keyword evidence="2" id="KW-0808">Transferase</keyword>
<dbReference type="PROSITE" id="PS50011">
    <property type="entry name" value="PROTEIN_KINASE_DOM"/>
    <property type="match status" value="1"/>
</dbReference>
<dbReference type="Pfam" id="PF00069">
    <property type="entry name" value="Pkinase"/>
    <property type="match status" value="1"/>
</dbReference>
<dbReference type="InterPro" id="IPR006016">
    <property type="entry name" value="UspA"/>
</dbReference>
<dbReference type="InterPro" id="IPR046958">
    <property type="entry name" value="RBK1/2/STUNTED"/>
</dbReference>
<dbReference type="Proteomes" id="UP000241394">
    <property type="component" value="Chromosome LG7"/>
</dbReference>
<dbReference type="InterPro" id="IPR011009">
    <property type="entry name" value="Kinase-like_dom_sf"/>
</dbReference>
<proteinExistence type="predicted"/>
<gene>
    <name evidence="2" type="ORF">CEY00_Acc08001</name>
</gene>
<sequence length="418" mass="45276">MKLVGNCTEPEECGVDAASDGGGGAVVVVGVRMDSQSRELLTWALVKVARSGDRVIALHVLNPITEGKSTLASLESKSTLLSLVKTFDSMLAAYEGFCSLKQVDLKLKVCRGSSVCKILVREAKCYGAANVIVGTSKCHHTIRSSVSVAKYCAKNLPRNFLVLAVDNGKILFQSEASDAIVCGLRDRFKVALGAAEALDYLHNRAVEPVIHRDVKSSNILLSDDFEPQLSDFGLAVWASDSSHYTTCTDVAGTFGYLAPEYFMHGKVNDRIDVYSFGVVLLELLSGKKPIDNGNPKGLESLVMWGKSIVKDGEVSQLLDPSFLGDNYDHDQSERMVLAAALCIRRAPIFRPEISLVLKLLQGDADSINWARQQVSASEELDDVDGEEFPANMQSHLNLALLDVGEDSLSIGSTNLMSR</sequence>
<dbReference type="Pfam" id="PF00582">
    <property type="entry name" value="Usp"/>
    <property type="match status" value="1"/>
</dbReference>
<dbReference type="AlphaFoldDB" id="A0A2R6RDE0"/>
<dbReference type="SMART" id="SM00220">
    <property type="entry name" value="S_TKc"/>
    <property type="match status" value="1"/>
</dbReference>
<name>A0A2R6RDE0_ACTCC</name>
<feature type="domain" description="Protein kinase" evidence="1">
    <location>
        <begin position="15"/>
        <end position="349"/>
    </location>
</feature>
<dbReference type="STRING" id="1590841.A0A2R6RDE0"/>